<dbReference type="RefSeq" id="WP_069004433.1">
    <property type="nucleotide sequence ID" value="NZ_LVJW01000003.1"/>
</dbReference>
<protein>
    <recommendedName>
        <fullName evidence="5">Inositol monophosphatase</fullName>
    </recommendedName>
</protein>
<feature type="binding site" evidence="2">
    <location>
        <position position="212"/>
    </location>
    <ligand>
        <name>Mg(2+)</name>
        <dbReference type="ChEBI" id="CHEBI:18420"/>
        <label>1</label>
        <note>catalytic</note>
    </ligand>
</feature>
<keyword evidence="4" id="KW-1185">Reference proteome</keyword>
<comment type="caution">
    <text evidence="3">The sequence shown here is derived from an EMBL/GenBank/DDBJ whole genome shotgun (WGS) entry which is preliminary data.</text>
</comment>
<dbReference type="GO" id="GO:0008934">
    <property type="term" value="F:inositol monophosphate 1-phosphatase activity"/>
    <property type="evidence" value="ECO:0007669"/>
    <property type="project" value="TreeGrafter"/>
</dbReference>
<dbReference type="GO" id="GO:0006020">
    <property type="term" value="P:inositol metabolic process"/>
    <property type="evidence" value="ECO:0007669"/>
    <property type="project" value="TreeGrafter"/>
</dbReference>
<dbReference type="GO" id="GO:0046872">
    <property type="term" value="F:metal ion binding"/>
    <property type="evidence" value="ECO:0007669"/>
    <property type="project" value="UniProtKB-KW"/>
</dbReference>
<evidence type="ECO:0000313" key="4">
    <source>
        <dbReference type="Proteomes" id="UP000094849"/>
    </source>
</evidence>
<keyword evidence="2" id="KW-0479">Metal-binding</keyword>
<keyword evidence="2" id="KW-0460">Magnesium</keyword>
<dbReference type="InterPro" id="IPR000760">
    <property type="entry name" value="Inositol_monophosphatase-like"/>
</dbReference>
<feature type="binding site" evidence="2">
    <location>
        <position position="90"/>
    </location>
    <ligand>
        <name>Mg(2+)</name>
        <dbReference type="ChEBI" id="CHEBI:18420"/>
        <label>2</label>
    </ligand>
</feature>
<comment type="similarity">
    <text evidence="1">Belongs to the inositol monophosphatase superfamily.</text>
</comment>
<dbReference type="AlphaFoldDB" id="A0A1E2UQ82"/>
<proteinExistence type="inferred from homology"/>
<comment type="cofactor">
    <cofactor evidence="2">
        <name>Mg(2+)</name>
        <dbReference type="ChEBI" id="CHEBI:18420"/>
    </cofactor>
</comment>
<dbReference type="GO" id="GO:0007165">
    <property type="term" value="P:signal transduction"/>
    <property type="evidence" value="ECO:0007669"/>
    <property type="project" value="TreeGrafter"/>
</dbReference>
<feature type="binding site" evidence="2">
    <location>
        <position position="66"/>
    </location>
    <ligand>
        <name>Mg(2+)</name>
        <dbReference type="ChEBI" id="CHEBI:18420"/>
        <label>1</label>
        <note>catalytic</note>
    </ligand>
</feature>
<dbReference type="Gene3D" id="3.30.540.10">
    <property type="entry name" value="Fructose-1,6-Bisphosphatase, subunit A, domain 1"/>
    <property type="match status" value="1"/>
</dbReference>
<dbReference type="Gene3D" id="3.40.190.80">
    <property type="match status" value="1"/>
</dbReference>
<dbReference type="PRINTS" id="PR00377">
    <property type="entry name" value="IMPHPHTASES"/>
</dbReference>
<gene>
    <name evidence="3" type="ORF">A3196_08000</name>
</gene>
<accession>A0A1E2UQ82</accession>
<dbReference type="Proteomes" id="UP000094849">
    <property type="component" value="Unassembled WGS sequence"/>
</dbReference>
<evidence type="ECO:0000313" key="3">
    <source>
        <dbReference type="EMBL" id="ODB96702.1"/>
    </source>
</evidence>
<dbReference type="PANTHER" id="PTHR20854">
    <property type="entry name" value="INOSITOL MONOPHOSPHATASE"/>
    <property type="match status" value="1"/>
</dbReference>
<feature type="binding site" evidence="2">
    <location>
        <position position="88"/>
    </location>
    <ligand>
        <name>Mg(2+)</name>
        <dbReference type="ChEBI" id="CHEBI:18420"/>
        <label>1</label>
        <note>catalytic</note>
    </ligand>
</feature>
<evidence type="ECO:0000256" key="1">
    <source>
        <dbReference type="ARBA" id="ARBA00009759"/>
    </source>
</evidence>
<dbReference type="STRING" id="1818881.A3196_08000"/>
<organism evidence="3 4">
    <name type="scientific">Candidatus Thiodiazotropha endoloripes</name>
    <dbReference type="NCBI Taxonomy" id="1818881"/>
    <lineage>
        <taxon>Bacteria</taxon>
        <taxon>Pseudomonadati</taxon>
        <taxon>Pseudomonadota</taxon>
        <taxon>Gammaproteobacteria</taxon>
        <taxon>Chromatiales</taxon>
        <taxon>Sedimenticolaceae</taxon>
        <taxon>Candidatus Thiodiazotropha</taxon>
    </lineage>
</organism>
<dbReference type="SUPFAM" id="SSF56655">
    <property type="entry name" value="Carbohydrate phosphatase"/>
    <property type="match status" value="1"/>
</dbReference>
<dbReference type="Pfam" id="PF00459">
    <property type="entry name" value="Inositol_P"/>
    <property type="match status" value="1"/>
</dbReference>
<name>A0A1E2UQ82_9GAMM</name>
<dbReference type="OrthoDB" id="9785695at2"/>
<dbReference type="PANTHER" id="PTHR20854:SF4">
    <property type="entry name" value="INOSITOL-1-MONOPHOSPHATASE-RELATED"/>
    <property type="match status" value="1"/>
</dbReference>
<evidence type="ECO:0000256" key="2">
    <source>
        <dbReference type="PIRSR" id="PIRSR600760-2"/>
    </source>
</evidence>
<dbReference type="EMBL" id="LVJZ01000003">
    <property type="protein sequence ID" value="ODB96702.1"/>
    <property type="molecule type" value="Genomic_DNA"/>
</dbReference>
<sequence length="265" mass="29183">MQHPQLQQLTEMVKQAAVNEVRSRFQQTDSRKKLDGTLITAADLGCQQWLTDALKQAWPDIPLLGEEMTPAQHDQLLDNSDSGLWVLDPLDGTANFAAGFPHFSVSLALVQSGQVVQGVVYDPMRDECFSAEQGEGAWLNGARLELSPSETVLEECIAVVDFKRLSPTLATALAVEPPFRSQRSLGSVALDWCWMAAARGQIYHHGGQSLWDYAAGRLIFAEAGGTFSAPEVKVSLGKQPAVAAVSKQLHHLWRTWLERMDRSDD</sequence>
<reference evidence="3 4" key="1">
    <citation type="submission" date="2016-03" db="EMBL/GenBank/DDBJ databases">
        <title>Chemosynthetic sulphur-oxidizing symbionts of marine invertebrate animals are capable of nitrogen fixation.</title>
        <authorList>
            <person name="Petersen J.M."/>
            <person name="Kemper A."/>
            <person name="Gruber-Vodicka H."/>
            <person name="Cardini U."/>
            <person name="Geest Mvander."/>
            <person name="Kleiner M."/>
            <person name="Bulgheresi S."/>
            <person name="Fussmann M."/>
            <person name="Herbold C."/>
            <person name="Seah B.K.B."/>
            <person name="Antony C.Paul."/>
            <person name="Liu D."/>
            <person name="Belitz A."/>
            <person name="Weber M."/>
        </authorList>
    </citation>
    <scope>NUCLEOTIDE SEQUENCE [LARGE SCALE GENOMIC DNA]</scope>
    <source>
        <strain evidence="3">G_D</strain>
    </source>
</reference>
<feature type="binding site" evidence="2">
    <location>
        <position position="91"/>
    </location>
    <ligand>
        <name>Mg(2+)</name>
        <dbReference type="ChEBI" id="CHEBI:18420"/>
        <label>1</label>
        <note>catalytic</note>
    </ligand>
</feature>
<dbReference type="CDD" id="cd01637">
    <property type="entry name" value="IMPase_like"/>
    <property type="match status" value="1"/>
</dbReference>
<evidence type="ECO:0008006" key="5">
    <source>
        <dbReference type="Google" id="ProtNLM"/>
    </source>
</evidence>